<keyword evidence="2" id="KW-0472">Membrane</keyword>
<keyword evidence="2" id="KW-0812">Transmembrane</keyword>
<protein>
    <recommendedName>
        <fullName evidence="6">Oxygen tolerance</fullName>
    </recommendedName>
</protein>
<name>A0A5Q4ZA67_9BURK</name>
<evidence type="ECO:0000256" key="3">
    <source>
        <dbReference type="SAM" id="SignalP"/>
    </source>
</evidence>
<keyword evidence="5" id="KW-1185">Reference proteome</keyword>
<feature type="chain" id="PRO_5024932166" description="Oxygen tolerance" evidence="3">
    <location>
        <begin position="31"/>
        <end position="458"/>
    </location>
</feature>
<feature type="compositionally biased region" description="Basic and acidic residues" evidence="1">
    <location>
        <begin position="433"/>
        <end position="446"/>
    </location>
</feature>
<proteinExistence type="predicted"/>
<evidence type="ECO:0008006" key="6">
    <source>
        <dbReference type="Google" id="ProtNLM"/>
    </source>
</evidence>
<dbReference type="EMBL" id="LR699553">
    <property type="protein sequence ID" value="VVD28647.1"/>
    <property type="molecule type" value="Genomic_DNA"/>
</dbReference>
<dbReference type="InterPro" id="IPR025738">
    <property type="entry name" value="BatD"/>
</dbReference>
<dbReference type="PANTHER" id="PTHR40940:SF1">
    <property type="entry name" value="PROTEIN BATD"/>
    <property type="match status" value="1"/>
</dbReference>
<gene>
    <name evidence="4" type="ORF">PDMSB3_2191</name>
</gene>
<dbReference type="RefSeq" id="WP_007181865.1">
    <property type="nucleotide sequence ID" value="NZ_LR699553.1"/>
</dbReference>
<dbReference type="Proteomes" id="UP000325811">
    <property type="component" value="Chromosome I"/>
</dbReference>
<keyword evidence="2" id="KW-1133">Transmembrane helix</keyword>
<dbReference type="KEGG" id="pdio:PDMSB3_2191"/>
<dbReference type="AlphaFoldDB" id="A0A5Q4ZA67"/>
<sequence length="458" mass="49946">MKRLSRRVALLAALLAFWLASLLATGPAAADPAPRIMARVHLEPAGPVVAGSEVKLVVDLLTTTWFTEAPNWPLFTIADAIVNLPDEQADNLSEDIGGTRWFGVSRAYRIAPQAGKTYEIAPLTITVYPGGMQGPVQVRTPALKFVATLPPGAEGMTTFFAAPQLTVEQKIEPAPGHLAVGAPLTRTITQRAAGTESMLIPPAILADVAGLKRYAKPAATRNIVKDRAGLVAGERTDSASYVADRSGTFSLPPVTIEWWNTMARRKETVVLPAVRFSADAVRDKPLFDIPLDAMREGMPHRVVVIHAREAIAGCLVVLGVILLISWRAHVASFVRRGERALSEARTRWLASDALARRKLAVAARKGEWRRTIAALYSWMDRGRDFGRPARFENIEAAGDQDAARLIAAVESNYAGGNARSPSWKEIKAVLRRSADRARTKREDETLPRLLNPFREPAE</sequence>
<accession>A0A5Q4ZA67</accession>
<evidence type="ECO:0000256" key="1">
    <source>
        <dbReference type="SAM" id="MobiDB-lite"/>
    </source>
</evidence>
<feature type="transmembrane region" description="Helical" evidence="2">
    <location>
        <begin position="310"/>
        <end position="329"/>
    </location>
</feature>
<evidence type="ECO:0000313" key="5">
    <source>
        <dbReference type="Proteomes" id="UP000325811"/>
    </source>
</evidence>
<reference evidence="4 5" key="1">
    <citation type="submission" date="2019-08" db="EMBL/GenBank/DDBJ databases">
        <authorList>
            <person name="Herpell B J."/>
        </authorList>
    </citation>
    <scope>NUCLEOTIDE SEQUENCE [LARGE SCALE GENOMIC DNA]</scope>
    <source>
        <strain evidence="5">Msb3</strain>
    </source>
</reference>
<keyword evidence="3" id="KW-0732">Signal</keyword>
<organism evidence="4 5">
    <name type="scientific">Paraburkholderia dioscoreae</name>
    <dbReference type="NCBI Taxonomy" id="2604047"/>
    <lineage>
        <taxon>Bacteria</taxon>
        <taxon>Pseudomonadati</taxon>
        <taxon>Pseudomonadota</taxon>
        <taxon>Betaproteobacteria</taxon>
        <taxon>Burkholderiales</taxon>
        <taxon>Burkholderiaceae</taxon>
        <taxon>Paraburkholderia</taxon>
    </lineage>
</organism>
<evidence type="ECO:0000256" key="2">
    <source>
        <dbReference type="SAM" id="Phobius"/>
    </source>
</evidence>
<evidence type="ECO:0000313" key="4">
    <source>
        <dbReference type="EMBL" id="VVD28647.1"/>
    </source>
</evidence>
<feature type="signal peptide" evidence="3">
    <location>
        <begin position="1"/>
        <end position="30"/>
    </location>
</feature>
<feature type="region of interest" description="Disordered" evidence="1">
    <location>
        <begin position="433"/>
        <end position="458"/>
    </location>
</feature>
<dbReference type="PANTHER" id="PTHR40940">
    <property type="entry name" value="PROTEIN BATD-RELATED"/>
    <property type="match status" value="1"/>
</dbReference>